<keyword evidence="4 5" id="KW-0472">Membrane</keyword>
<evidence type="ECO:0000259" key="6">
    <source>
        <dbReference type="Pfam" id="PF06305"/>
    </source>
</evidence>
<dbReference type="InterPro" id="IPR032906">
    <property type="entry name" value="LapA"/>
</dbReference>
<evidence type="ECO:0000256" key="4">
    <source>
        <dbReference type="ARBA" id="ARBA00023136"/>
    </source>
</evidence>
<dbReference type="Pfam" id="PF06305">
    <property type="entry name" value="LapA_dom"/>
    <property type="match status" value="1"/>
</dbReference>
<reference evidence="7 8" key="1">
    <citation type="submission" date="2020-01" db="EMBL/GenBank/DDBJ databases">
        <title>Genomes of bacteria type strains.</title>
        <authorList>
            <person name="Chen J."/>
            <person name="Zhu S."/>
            <person name="Yang J."/>
        </authorList>
    </citation>
    <scope>NUCLEOTIDE SEQUENCE [LARGE SCALE GENOMIC DNA]</scope>
    <source>
        <strain evidence="7 8">LMG 22958</strain>
    </source>
</reference>
<evidence type="ECO:0000256" key="5">
    <source>
        <dbReference type="HAMAP-Rule" id="MF_01948"/>
    </source>
</evidence>
<name>A0A6L9MPK9_9ALTE</name>
<comment type="caution">
    <text evidence="5">Lacks conserved residue(s) required for the propagation of feature annotation.</text>
</comment>
<evidence type="ECO:0000256" key="2">
    <source>
        <dbReference type="ARBA" id="ARBA00022692"/>
    </source>
</evidence>
<comment type="function">
    <text evidence="5">Involved in the assembly of lipopolysaccharide (LPS).</text>
</comment>
<comment type="similarity">
    <text evidence="5">Belongs to the LapA family.</text>
</comment>
<feature type="domain" description="Lipopolysaccharide assembly protein A" evidence="6">
    <location>
        <begin position="23"/>
        <end position="84"/>
    </location>
</feature>
<evidence type="ECO:0000313" key="8">
    <source>
        <dbReference type="Proteomes" id="UP000478837"/>
    </source>
</evidence>
<keyword evidence="2 5" id="KW-0812">Transmembrane</keyword>
<sequence length="85" mass="9303">MKGIVSFLIILVLLAVAFVIGSQNEGMVTVNYLIAQANIRLSTLIAISLSIGVIVGILIMLASWLRLKVQLMSAKSKMQHLEKEH</sequence>
<dbReference type="Proteomes" id="UP000478837">
    <property type="component" value="Unassembled WGS sequence"/>
</dbReference>
<comment type="subcellular location">
    <subcellularLocation>
        <location evidence="5">Cell inner membrane</location>
        <topology evidence="5">Single-pass membrane protein</topology>
    </subcellularLocation>
</comment>
<protein>
    <recommendedName>
        <fullName evidence="5">Probable lipopolysaccharide assembly protein A</fullName>
    </recommendedName>
</protein>
<feature type="transmembrane region" description="Helical" evidence="5">
    <location>
        <begin position="45"/>
        <end position="67"/>
    </location>
</feature>
<comment type="caution">
    <text evidence="7">The sequence shown here is derived from an EMBL/GenBank/DDBJ whole genome shotgun (WGS) entry which is preliminary data.</text>
</comment>
<evidence type="ECO:0000313" key="7">
    <source>
        <dbReference type="EMBL" id="NDW19980.1"/>
    </source>
</evidence>
<organism evidence="7 8">
    <name type="scientific">Alteromonas hispanica</name>
    <dbReference type="NCBI Taxonomy" id="315421"/>
    <lineage>
        <taxon>Bacteria</taxon>
        <taxon>Pseudomonadati</taxon>
        <taxon>Pseudomonadota</taxon>
        <taxon>Gammaproteobacteria</taxon>
        <taxon>Alteromonadales</taxon>
        <taxon>Alteromonadaceae</taxon>
        <taxon>Alteromonas/Salinimonas group</taxon>
        <taxon>Alteromonas</taxon>
    </lineage>
</organism>
<dbReference type="GO" id="GO:0005886">
    <property type="term" value="C:plasma membrane"/>
    <property type="evidence" value="ECO:0007669"/>
    <property type="project" value="UniProtKB-SubCell"/>
</dbReference>
<dbReference type="InterPro" id="IPR010445">
    <property type="entry name" value="LapA_dom"/>
</dbReference>
<dbReference type="EMBL" id="JAAAWP010000001">
    <property type="protein sequence ID" value="NDW19980.1"/>
    <property type="molecule type" value="Genomic_DNA"/>
</dbReference>
<keyword evidence="8" id="KW-1185">Reference proteome</keyword>
<keyword evidence="5" id="KW-0997">Cell inner membrane</keyword>
<gene>
    <name evidence="5" type="primary">lapA</name>
    <name evidence="7" type="ORF">GTW09_00335</name>
</gene>
<accession>A0A6L9MPK9</accession>
<dbReference type="GO" id="GO:0008653">
    <property type="term" value="P:lipopolysaccharide metabolic process"/>
    <property type="evidence" value="ECO:0007669"/>
    <property type="project" value="InterPro"/>
</dbReference>
<proteinExistence type="inferred from homology"/>
<dbReference type="HAMAP" id="MF_01948">
    <property type="entry name" value="LPS_assembly_LapA"/>
    <property type="match status" value="1"/>
</dbReference>
<dbReference type="AlphaFoldDB" id="A0A6L9MPK9"/>
<keyword evidence="1 5" id="KW-1003">Cell membrane</keyword>
<evidence type="ECO:0000256" key="1">
    <source>
        <dbReference type="ARBA" id="ARBA00022475"/>
    </source>
</evidence>
<evidence type="ECO:0000256" key="3">
    <source>
        <dbReference type="ARBA" id="ARBA00022989"/>
    </source>
</evidence>
<keyword evidence="3 5" id="KW-1133">Transmembrane helix</keyword>